<dbReference type="PANTHER" id="PTHR46577:SF2">
    <property type="entry name" value="TRANSCRIPTIONAL REGULATORY PROTEIN"/>
    <property type="match status" value="1"/>
</dbReference>
<dbReference type="Pfam" id="PF00155">
    <property type="entry name" value="Aminotran_1_2"/>
    <property type="match status" value="1"/>
</dbReference>
<dbReference type="InterPro" id="IPR036390">
    <property type="entry name" value="WH_DNA-bd_sf"/>
</dbReference>
<dbReference type="GO" id="GO:0030170">
    <property type="term" value="F:pyridoxal phosphate binding"/>
    <property type="evidence" value="ECO:0007669"/>
    <property type="project" value="InterPro"/>
</dbReference>
<dbReference type="Proteomes" id="UP001238973">
    <property type="component" value="Unassembled WGS sequence"/>
</dbReference>
<comment type="cofactor">
    <cofactor evidence="1">
        <name>pyridoxal 5'-phosphate</name>
        <dbReference type="ChEBI" id="CHEBI:597326"/>
    </cofactor>
</comment>
<sequence>MFIEWRPNRSSAQSLHQQIVDWIKQQITRGEWPVDTKLPSQRSLADSFGVNRSTIITAIDELIADGLLETKLGSGTFVSNNTWNVLVSSKQPDWENYVRNGLHEPNLKTIQDINQYETDTAIIRLGTGELSPALLPTKQIEKTLRSTSFDAHSLGYSEPKGDKRLRQCISVYLETKGINASPSSLMVVSGGLQALQLISVGLLQKGSMILHESPSYLNSVHPFQSAGMHLVGLSKQGRESIPTQMKRINGRKKASLFYTVPTFNNPTNTTWSKEERLNLLSLCKKEQIPIIEDDVYSDLWFDKEPPPPLKSLDADGLVLHIGSMSKTLSPGLRIGWIAGPITVIERLADIKMQMDYGSSALSQHLVAEWLATGQYSKHLEWLRQELMERRDFTLTLLNQYFKGLAEWQIPQGGFYIWLKLCKPIVNPNLFKQAIKENILLNPGYIYEPNNHTHIRLSYSYASEEQLAYGIQTLSKIIRRLVWHLQG</sequence>
<dbReference type="InterPro" id="IPR000524">
    <property type="entry name" value="Tscrpt_reg_HTH_GntR"/>
</dbReference>
<keyword evidence="5" id="KW-0805">Transcription regulation</keyword>
<dbReference type="PANTHER" id="PTHR46577">
    <property type="entry name" value="HTH-TYPE TRANSCRIPTIONAL REGULATORY PROTEIN GABR"/>
    <property type="match status" value="1"/>
</dbReference>
<dbReference type="InterPro" id="IPR051446">
    <property type="entry name" value="HTH_trans_reg/aminotransferase"/>
</dbReference>
<evidence type="ECO:0000256" key="5">
    <source>
        <dbReference type="ARBA" id="ARBA00023015"/>
    </source>
</evidence>
<dbReference type="PRINTS" id="PR00035">
    <property type="entry name" value="HTHGNTR"/>
</dbReference>
<dbReference type="SMART" id="SM00345">
    <property type="entry name" value="HTH_GNTR"/>
    <property type="match status" value="1"/>
</dbReference>
<accession>A0AAJ1VE24</accession>
<gene>
    <name evidence="9" type="ORF">QUF85_27870</name>
</gene>
<dbReference type="GO" id="GO:0003700">
    <property type="term" value="F:DNA-binding transcription factor activity"/>
    <property type="evidence" value="ECO:0007669"/>
    <property type="project" value="InterPro"/>
</dbReference>
<evidence type="ECO:0000256" key="6">
    <source>
        <dbReference type="ARBA" id="ARBA00023125"/>
    </source>
</evidence>
<keyword evidence="6" id="KW-0238">DNA-binding</keyword>
<dbReference type="InterPro" id="IPR015421">
    <property type="entry name" value="PyrdxlP-dep_Trfase_major"/>
</dbReference>
<name>A0AAJ1VE24_9BACI</name>
<dbReference type="Pfam" id="PF00392">
    <property type="entry name" value="GntR"/>
    <property type="match status" value="1"/>
</dbReference>
<dbReference type="Gene3D" id="3.90.1150.10">
    <property type="entry name" value="Aspartate Aminotransferase, domain 1"/>
    <property type="match status" value="1"/>
</dbReference>
<dbReference type="InterPro" id="IPR015422">
    <property type="entry name" value="PyrdxlP-dep_Trfase_small"/>
</dbReference>
<organism evidence="9 10">
    <name type="scientific">Peribacillus frigoritolerans</name>
    <dbReference type="NCBI Taxonomy" id="450367"/>
    <lineage>
        <taxon>Bacteria</taxon>
        <taxon>Bacillati</taxon>
        <taxon>Bacillota</taxon>
        <taxon>Bacilli</taxon>
        <taxon>Bacillales</taxon>
        <taxon>Bacillaceae</taxon>
        <taxon>Peribacillus</taxon>
    </lineage>
</organism>
<evidence type="ECO:0000256" key="2">
    <source>
        <dbReference type="ARBA" id="ARBA00005384"/>
    </source>
</evidence>
<dbReference type="Gene3D" id="3.40.640.10">
    <property type="entry name" value="Type I PLP-dependent aspartate aminotransferase-like (Major domain)"/>
    <property type="match status" value="1"/>
</dbReference>
<evidence type="ECO:0000313" key="9">
    <source>
        <dbReference type="EMBL" id="MDM5287082.1"/>
    </source>
</evidence>
<evidence type="ECO:0000313" key="10">
    <source>
        <dbReference type="Proteomes" id="UP001238973"/>
    </source>
</evidence>
<dbReference type="EMBL" id="JAUCFI010000003">
    <property type="protein sequence ID" value="MDM5287082.1"/>
    <property type="molecule type" value="Genomic_DNA"/>
</dbReference>
<keyword evidence="3 9" id="KW-0032">Aminotransferase</keyword>
<dbReference type="GO" id="GO:0003677">
    <property type="term" value="F:DNA binding"/>
    <property type="evidence" value="ECO:0007669"/>
    <property type="project" value="UniProtKB-KW"/>
</dbReference>
<dbReference type="FunFam" id="1.10.10.10:FF:000079">
    <property type="entry name" value="GntR family transcriptional regulator"/>
    <property type="match status" value="1"/>
</dbReference>
<evidence type="ECO:0000256" key="1">
    <source>
        <dbReference type="ARBA" id="ARBA00001933"/>
    </source>
</evidence>
<keyword evidence="3 9" id="KW-0808">Transferase</keyword>
<evidence type="ECO:0000256" key="7">
    <source>
        <dbReference type="ARBA" id="ARBA00023163"/>
    </source>
</evidence>
<comment type="caution">
    <text evidence="9">The sequence shown here is derived from an EMBL/GenBank/DDBJ whole genome shotgun (WGS) entry which is preliminary data.</text>
</comment>
<reference evidence="9" key="1">
    <citation type="submission" date="2023-06" db="EMBL/GenBank/DDBJ databases">
        <title>Comparative genomics of Bacillaceae isolates and their secondary metabolite potential.</title>
        <authorList>
            <person name="Song L."/>
            <person name="Nielsen L.J."/>
            <person name="Mohite O."/>
            <person name="Xu X."/>
            <person name="Weber T."/>
            <person name="Kovacs A.T."/>
        </authorList>
    </citation>
    <scope>NUCLEOTIDE SEQUENCE</scope>
    <source>
        <strain evidence="9">G1S1</strain>
    </source>
</reference>
<dbReference type="CDD" id="cd07377">
    <property type="entry name" value="WHTH_GntR"/>
    <property type="match status" value="1"/>
</dbReference>
<dbReference type="GO" id="GO:0008483">
    <property type="term" value="F:transaminase activity"/>
    <property type="evidence" value="ECO:0007669"/>
    <property type="project" value="UniProtKB-KW"/>
</dbReference>
<dbReference type="SUPFAM" id="SSF53383">
    <property type="entry name" value="PLP-dependent transferases"/>
    <property type="match status" value="1"/>
</dbReference>
<dbReference type="PROSITE" id="PS50949">
    <property type="entry name" value="HTH_GNTR"/>
    <property type="match status" value="1"/>
</dbReference>
<protein>
    <submittedName>
        <fullName evidence="9">PLP-dependent aminotransferase family protein</fullName>
    </submittedName>
</protein>
<dbReference type="InterPro" id="IPR004839">
    <property type="entry name" value="Aminotransferase_I/II_large"/>
</dbReference>
<keyword evidence="4" id="KW-0663">Pyridoxal phosphate</keyword>
<dbReference type="InterPro" id="IPR036388">
    <property type="entry name" value="WH-like_DNA-bd_sf"/>
</dbReference>
<feature type="domain" description="HTH gntR-type" evidence="8">
    <location>
        <begin position="13"/>
        <end position="81"/>
    </location>
</feature>
<dbReference type="AlphaFoldDB" id="A0AAJ1VE24"/>
<keyword evidence="7" id="KW-0804">Transcription</keyword>
<evidence type="ECO:0000256" key="4">
    <source>
        <dbReference type="ARBA" id="ARBA00022898"/>
    </source>
</evidence>
<dbReference type="InterPro" id="IPR015424">
    <property type="entry name" value="PyrdxlP-dep_Trfase"/>
</dbReference>
<comment type="similarity">
    <text evidence="2">In the C-terminal section; belongs to the class-I pyridoxal-phosphate-dependent aminotransferase family.</text>
</comment>
<dbReference type="RefSeq" id="WP_289351352.1">
    <property type="nucleotide sequence ID" value="NZ_JAUCFI010000003.1"/>
</dbReference>
<evidence type="ECO:0000259" key="8">
    <source>
        <dbReference type="PROSITE" id="PS50949"/>
    </source>
</evidence>
<dbReference type="Gene3D" id="1.10.10.10">
    <property type="entry name" value="Winged helix-like DNA-binding domain superfamily/Winged helix DNA-binding domain"/>
    <property type="match status" value="1"/>
</dbReference>
<dbReference type="CDD" id="cd00609">
    <property type="entry name" value="AAT_like"/>
    <property type="match status" value="1"/>
</dbReference>
<proteinExistence type="inferred from homology"/>
<dbReference type="SUPFAM" id="SSF46785">
    <property type="entry name" value="Winged helix' DNA-binding domain"/>
    <property type="match status" value="1"/>
</dbReference>
<evidence type="ECO:0000256" key="3">
    <source>
        <dbReference type="ARBA" id="ARBA00022576"/>
    </source>
</evidence>